<comment type="caution">
    <text evidence="1">The sequence shown here is derived from an EMBL/GenBank/DDBJ whole genome shotgun (WGS) entry which is preliminary data.</text>
</comment>
<dbReference type="EMBL" id="PJZH01000006">
    <property type="protein sequence ID" value="PLR36424.1"/>
    <property type="molecule type" value="Genomic_DNA"/>
</dbReference>
<dbReference type="SUPFAM" id="SSF51569">
    <property type="entry name" value="Aldolase"/>
    <property type="match status" value="1"/>
</dbReference>
<dbReference type="InterPro" id="IPR013785">
    <property type="entry name" value="Aldolase_TIM"/>
</dbReference>
<dbReference type="InterPro" id="IPR009334">
    <property type="entry name" value="DUF993"/>
</dbReference>
<reference evidence="1 2" key="1">
    <citation type="submission" date="2017-12" db="EMBL/GenBank/DDBJ databases">
        <title>Characterization of six clinical isolates of Enterochimera gen. nov., a novel genus of the Yersiniaciae family and the three species Enterochimera arupensis sp. nov., Enterochimera coloradensis sp. nov, and Enterochimera californica sp. nov.</title>
        <authorList>
            <person name="Rossi A."/>
            <person name="Fisher M."/>
        </authorList>
    </citation>
    <scope>NUCLEOTIDE SEQUENCE [LARGE SCALE GENOMIC DNA]</scope>
    <source>
        <strain evidence="2">2016-Iso4</strain>
    </source>
</reference>
<dbReference type="RefSeq" id="WP_101823998.1">
    <property type="nucleotide sequence ID" value="NZ_PJZH01000006.1"/>
</dbReference>
<name>A0A2N5E5I4_9GAMM</name>
<accession>A0A2N5E5I4</accession>
<organism evidence="1 2">
    <name type="scientific">Chimaeribacter coloradensis</name>
    <dbReference type="NCBI Taxonomy" id="2060068"/>
    <lineage>
        <taxon>Bacteria</taxon>
        <taxon>Pseudomonadati</taxon>
        <taxon>Pseudomonadota</taxon>
        <taxon>Gammaproteobacteria</taxon>
        <taxon>Enterobacterales</taxon>
        <taxon>Yersiniaceae</taxon>
        <taxon>Chimaeribacter</taxon>
    </lineage>
</organism>
<sequence>MTLSNSVRLLDRHGRPYGYDVKGGPRWQLPHTPHFSRDAFAAAHVVADAARMQHPTRDMAIDWDATLAYRRHLMSLGFGVAEAMDTAQRGMGLDWPTSLMLIQRSVAQAKDFPGAAIACGAGTDHLTSFSGLTLTDVINAYEQQIEAIEACGGRIILMASRALAAIARGPEDYLRVYDRVLQQVREPVILHWLGEMFDPALRGYWGAAPLNDAMEICLAVIERNEAHVDGIKISLLDKDREIAMRRRLPGRVKMYTGDDFNYPELIAGDSQGYSHALLGILDAIAPAASAALHALAQGDRETYQQILAPTLPLARHIFAAPTHYYKAGIVFLAWLNGHQNHFTMLGGMQSARSLGHYSELFRLADEAGLLVNPELASERMGVLGRLHGI</sequence>
<dbReference type="OrthoDB" id="9805272at2"/>
<gene>
    <name evidence="1" type="ORF">CYR32_08670</name>
</gene>
<dbReference type="Proteomes" id="UP000234503">
    <property type="component" value="Unassembled WGS sequence"/>
</dbReference>
<keyword evidence="2" id="KW-1185">Reference proteome</keyword>
<protein>
    <submittedName>
        <fullName evidence="1">Dihydrodipicolinate synthase family protein</fullName>
    </submittedName>
</protein>
<evidence type="ECO:0000313" key="1">
    <source>
        <dbReference type="EMBL" id="PLR36424.1"/>
    </source>
</evidence>
<evidence type="ECO:0000313" key="2">
    <source>
        <dbReference type="Proteomes" id="UP000234503"/>
    </source>
</evidence>
<proteinExistence type="predicted"/>
<dbReference type="AlphaFoldDB" id="A0A2N5E5I4"/>
<dbReference type="Gene3D" id="3.20.20.70">
    <property type="entry name" value="Aldolase class I"/>
    <property type="match status" value="1"/>
</dbReference>
<dbReference type="Pfam" id="PF06187">
    <property type="entry name" value="DUF993"/>
    <property type="match status" value="1"/>
</dbReference>